<protein>
    <submittedName>
        <fullName evidence="2">5034_t:CDS:1</fullName>
    </submittedName>
</protein>
<accession>A0A9N8ZSZ1</accession>
<evidence type="ECO:0000313" key="2">
    <source>
        <dbReference type="EMBL" id="CAG8506177.1"/>
    </source>
</evidence>
<dbReference type="AlphaFoldDB" id="A0A9N8ZSZ1"/>
<evidence type="ECO:0000256" key="1">
    <source>
        <dbReference type="SAM" id="MobiDB-lite"/>
    </source>
</evidence>
<dbReference type="Proteomes" id="UP000789739">
    <property type="component" value="Unassembled WGS sequence"/>
</dbReference>
<organism evidence="2 3">
    <name type="scientific">Paraglomus brasilianum</name>
    <dbReference type="NCBI Taxonomy" id="144538"/>
    <lineage>
        <taxon>Eukaryota</taxon>
        <taxon>Fungi</taxon>
        <taxon>Fungi incertae sedis</taxon>
        <taxon>Mucoromycota</taxon>
        <taxon>Glomeromycotina</taxon>
        <taxon>Glomeromycetes</taxon>
        <taxon>Paraglomerales</taxon>
        <taxon>Paraglomeraceae</taxon>
        <taxon>Paraglomus</taxon>
    </lineage>
</organism>
<keyword evidence="3" id="KW-1185">Reference proteome</keyword>
<reference evidence="2" key="1">
    <citation type="submission" date="2021-06" db="EMBL/GenBank/DDBJ databases">
        <authorList>
            <person name="Kallberg Y."/>
            <person name="Tangrot J."/>
            <person name="Rosling A."/>
        </authorList>
    </citation>
    <scope>NUCLEOTIDE SEQUENCE</scope>
    <source>
        <strain evidence="2">BR232B</strain>
    </source>
</reference>
<gene>
    <name evidence="2" type="ORF">PBRASI_LOCUS2868</name>
</gene>
<proteinExistence type="predicted"/>
<comment type="caution">
    <text evidence="2">The sequence shown here is derived from an EMBL/GenBank/DDBJ whole genome shotgun (WGS) entry which is preliminary data.</text>
</comment>
<sequence length="94" mass="11144">MNKKDSNVRSVKVIEEIRPIEPTTDWSKQIGNRKEENRPDATAILGWRRQKGNRKEEKIRDSSSGGRRQRYHQQDENEDNAGWGWNREISHGWD</sequence>
<name>A0A9N8ZSZ1_9GLOM</name>
<feature type="region of interest" description="Disordered" evidence="1">
    <location>
        <begin position="21"/>
        <end position="94"/>
    </location>
</feature>
<evidence type="ECO:0000313" key="3">
    <source>
        <dbReference type="Proteomes" id="UP000789739"/>
    </source>
</evidence>
<feature type="non-terminal residue" evidence="2">
    <location>
        <position position="94"/>
    </location>
</feature>
<dbReference type="EMBL" id="CAJVPI010000238">
    <property type="protein sequence ID" value="CAG8506177.1"/>
    <property type="molecule type" value="Genomic_DNA"/>
</dbReference>